<sequence>MREPRYPLPRALQLLKRKQQIHKTNRFENIWLNFYSYYIFTLAQICAELISPPSKACYHQVVHAKDGRVRNNINELRNKFTNCEIARSL</sequence>
<proteinExistence type="predicted"/>
<dbReference type="EMBL" id="JBBWWR010000013">
    <property type="protein sequence ID" value="KAK8955448.1"/>
    <property type="molecule type" value="Genomic_DNA"/>
</dbReference>
<dbReference type="Proteomes" id="UP001412067">
    <property type="component" value="Unassembled WGS sequence"/>
</dbReference>
<gene>
    <name evidence="1" type="ORF">KSP40_PGU002238</name>
</gene>
<name>A0ABR2LYY9_9ASPA</name>
<organism evidence="1 2">
    <name type="scientific">Platanthera guangdongensis</name>
    <dbReference type="NCBI Taxonomy" id="2320717"/>
    <lineage>
        <taxon>Eukaryota</taxon>
        <taxon>Viridiplantae</taxon>
        <taxon>Streptophyta</taxon>
        <taxon>Embryophyta</taxon>
        <taxon>Tracheophyta</taxon>
        <taxon>Spermatophyta</taxon>
        <taxon>Magnoliopsida</taxon>
        <taxon>Liliopsida</taxon>
        <taxon>Asparagales</taxon>
        <taxon>Orchidaceae</taxon>
        <taxon>Orchidoideae</taxon>
        <taxon>Orchideae</taxon>
        <taxon>Orchidinae</taxon>
        <taxon>Platanthera</taxon>
    </lineage>
</organism>
<evidence type="ECO:0000313" key="1">
    <source>
        <dbReference type="EMBL" id="KAK8955448.1"/>
    </source>
</evidence>
<protein>
    <submittedName>
        <fullName evidence="1">Uncharacterized protein</fullName>
    </submittedName>
</protein>
<reference evidence="1 2" key="1">
    <citation type="journal article" date="2022" name="Nat. Plants">
        <title>Genomes of leafy and leafless Platanthera orchids illuminate the evolution of mycoheterotrophy.</title>
        <authorList>
            <person name="Li M.H."/>
            <person name="Liu K.W."/>
            <person name="Li Z."/>
            <person name="Lu H.C."/>
            <person name="Ye Q.L."/>
            <person name="Zhang D."/>
            <person name="Wang J.Y."/>
            <person name="Li Y.F."/>
            <person name="Zhong Z.M."/>
            <person name="Liu X."/>
            <person name="Yu X."/>
            <person name="Liu D.K."/>
            <person name="Tu X.D."/>
            <person name="Liu B."/>
            <person name="Hao Y."/>
            <person name="Liao X.Y."/>
            <person name="Jiang Y.T."/>
            <person name="Sun W.H."/>
            <person name="Chen J."/>
            <person name="Chen Y.Q."/>
            <person name="Ai Y."/>
            <person name="Zhai J.W."/>
            <person name="Wu S.S."/>
            <person name="Zhou Z."/>
            <person name="Hsiao Y.Y."/>
            <person name="Wu W.L."/>
            <person name="Chen Y.Y."/>
            <person name="Lin Y.F."/>
            <person name="Hsu J.L."/>
            <person name="Li C.Y."/>
            <person name="Wang Z.W."/>
            <person name="Zhao X."/>
            <person name="Zhong W.Y."/>
            <person name="Ma X.K."/>
            <person name="Ma L."/>
            <person name="Huang J."/>
            <person name="Chen G.Z."/>
            <person name="Huang M.Z."/>
            <person name="Huang L."/>
            <person name="Peng D.H."/>
            <person name="Luo Y.B."/>
            <person name="Zou S.Q."/>
            <person name="Chen S.P."/>
            <person name="Lan S."/>
            <person name="Tsai W.C."/>
            <person name="Van de Peer Y."/>
            <person name="Liu Z.J."/>
        </authorList>
    </citation>
    <scope>NUCLEOTIDE SEQUENCE [LARGE SCALE GENOMIC DNA]</scope>
    <source>
        <strain evidence="1">Lor288</strain>
    </source>
</reference>
<comment type="caution">
    <text evidence="1">The sequence shown here is derived from an EMBL/GenBank/DDBJ whole genome shotgun (WGS) entry which is preliminary data.</text>
</comment>
<accession>A0ABR2LYY9</accession>
<evidence type="ECO:0000313" key="2">
    <source>
        <dbReference type="Proteomes" id="UP001412067"/>
    </source>
</evidence>
<keyword evidence="2" id="KW-1185">Reference proteome</keyword>